<gene>
    <name evidence="1" type="ORF">CLI71_06975</name>
</gene>
<proteinExistence type="predicted"/>
<dbReference type="AlphaFoldDB" id="A0A2A6EEW8"/>
<evidence type="ECO:0000313" key="2">
    <source>
        <dbReference type="Proteomes" id="UP000219058"/>
    </source>
</evidence>
<name>A0A2A6EEW8_PREIN</name>
<accession>A0A2A6EEW8</accession>
<protein>
    <recommendedName>
        <fullName evidence="3">DUF551 domain-containing protein</fullName>
    </recommendedName>
</protein>
<sequence>MKREEQIRQAALAYSFDTDGGHSGDLNAGRDDFIEGAKWADEHPAKFWHKVADGDLPLKAKNNNRVEFSVEVLVRLDKNRLAFGRYDYTYKSWYIGLQRVYPTHWAEIPKLPENNK</sequence>
<comment type="caution">
    <text evidence="1">The sequence shown here is derived from an EMBL/GenBank/DDBJ whole genome shotgun (WGS) entry which is preliminary data.</text>
</comment>
<dbReference type="RefSeq" id="WP_097550234.1">
    <property type="nucleotide sequence ID" value="NZ_NSLY01000016.1"/>
</dbReference>
<organism evidence="1 2">
    <name type="scientific">Prevotella intermedia</name>
    <dbReference type="NCBI Taxonomy" id="28131"/>
    <lineage>
        <taxon>Bacteria</taxon>
        <taxon>Pseudomonadati</taxon>
        <taxon>Bacteroidota</taxon>
        <taxon>Bacteroidia</taxon>
        <taxon>Bacteroidales</taxon>
        <taxon>Prevotellaceae</taxon>
        <taxon>Prevotella</taxon>
    </lineage>
</organism>
<evidence type="ECO:0008006" key="3">
    <source>
        <dbReference type="Google" id="ProtNLM"/>
    </source>
</evidence>
<reference evidence="1 2" key="1">
    <citation type="submission" date="2017-09" db="EMBL/GenBank/DDBJ databases">
        <title>Phase variable restriction modification systems are present in the genome sequences of periodontal pathogens Prevotella intermedia, Tannerella forsythia and Porphyromonas gingivalis.</title>
        <authorList>
            <person name="Haigh R.D."/>
            <person name="Crawford L."/>
            <person name="Ralph J."/>
            <person name="Wanford J."/>
            <person name="Vartoukian S.R."/>
            <person name="Hijazib K."/>
            <person name="Wade W."/>
            <person name="Oggioni M.R."/>
        </authorList>
    </citation>
    <scope>NUCLEOTIDE SEQUENCE [LARGE SCALE GENOMIC DNA]</scope>
    <source>
        <strain evidence="1 2">WW2834</strain>
    </source>
</reference>
<dbReference type="Proteomes" id="UP000219058">
    <property type="component" value="Unassembled WGS sequence"/>
</dbReference>
<dbReference type="EMBL" id="NSLY01000016">
    <property type="protein sequence ID" value="PDP60162.1"/>
    <property type="molecule type" value="Genomic_DNA"/>
</dbReference>
<evidence type="ECO:0000313" key="1">
    <source>
        <dbReference type="EMBL" id="PDP60162.1"/>
    </source>
</evidence>